<protein>
    <submittedName>
        <fullName evidence="1">Uncharacterized protein</fullName>
    </submittedName>
</protein>
<accession>C5BFF6</accession>
<name>C5BFF6_EDWI9</name>
<dbReference type="AlphaFoldDB" id="C5BFF6"/>
<organism evidence="1 2">
    <name type="scientific">Edwardsiella ictaluri (strain 93-146)</name>
    <dbReference type="NCBI Taxonomy" id="634503"/>
    <lineage>
        <taxon>Bacteria</taxon>
        <taxon>Pseudomonadati</taxon>
        <taxon>Pseudomonadota</taxon>
        <taxon>Gammaproteobacteria</taxon>
        <taxon>Enterobacterales</taxon>
        <taxon>Hafniaceae</taxon>
        <taxon>Edwardsiella</taxon>
    </lineage>
</organism>
<sequence>MDYLLPLRLAVRNALTRRITMNIVFLGIDLAKNVFQLCGLNQAGKPV</sequence>
<evidence type="ECO:0000313" key="2">
    <source>
        <dbReference type="Proteomes" id="UP000001485"/>
    </source>
</evidence>
<evidence type="ECO:0000313" key="1">
    <source>
        <dbReference type="EMBL" id="ACR68673.1"/>
    </source>
</evidence>
<dbReference type="Proteomes" id="UP000001485">
    <property type="component" value="Chromosome"/>
</dbReference>
<dbReference type="KEGG" id="eic:NT01EI_1487"/>
<dbReference type="EMBL" id="CP001600">
    <property type="protein sequence ID" value="ACR68673.1"/>
    <property type="molecule type" value="Genomic_DNA"/>
</dbReference>
<proteinExistence type="predicted"/>
<dbReference type="HOGENOM" id="CLU_209698_0_0_6"/>
<reference evidence="2" key="1">
    <citation type="submission" date="2009-03" db="EMBL/GenBank/DDBJ databases">
        <title>Complete genome sequence of Edwardsiella ictaluri 93-146.</title>
        <authorList>
            <person name="Williams M.L."/>
            <person name="Gillaspy A.F."/>
            <person name="Dyer D.W."/>
            <person name="Thune R.L."/>
            <person name="Waldbieser G.C."/>
            <person name="Schuster S.C."/>
            <person name="Gipson J."/>
            <person name="Zaitshik J."/>
            <person name="Landry C."/>
            <person name="Lawrence M.L."/>
        </authorList>
    </citation>
    <scope>NUCLEOTIDE SEQUENCE [LARGE SCALE GENOMIC DNA]</scope>
    <source>
        <strain evidence="2">93-146</strain>
    </source>
</reference>
<reference evidence="1 2" key="2">
    <citation type="journal article" date="2012" name="J. Bacteriol.">
        <title>Genome Sequence of Edwardsiella ictaluri 93-146, a Strain Associated with a Natural Channel Catfish Outbreak of Enteric Septicemia of Catfish.</title>
        <authorList>
            <person name="Williams M.L."/>
            <person name="Gillaspy A.F."/>
            <person name="Dyer D.W."/>
            <person name="Thune R.L."/>
            <person name="Waldbieser G.C."/>
            <person name="Schuster S.C."/>
            <person name="Gipson J."/>
            <person name="Zaitshik J."/>
            <person name="Landry C."/>
            <person name="Banes M.M."/>
            <person name="Lawrence M.L."/>
        </authorList>
    </citation>
    <scope>NUCLEOTIDE SEQUENCE [LARGE SCALE GENOMIC DNA]</scope>
    <source>
        <strain evidence="1 2">93-146</strain>
    </source>
</reference>
<gene>
    <name evidence="1" type="ordered locus">NT01EI_1487</name>
</gene>